<accession>A0A1D6N5R0</accession>
<dbReference type="EMBL" id="CM007649">
    <property type="protein sequence ID" value="ONM35959.1"/>
    <property type="molecule type" value="Genomic_DNA"/>
</dbReference>
<reference evidence="1" key="1">
    <citation type="submission" date="2015-12" db="EMBL/GenBank/DDBJ databases">
        <title>Update maize B73 reference genome by single molecule sequencing technologies.</title>
        <authorList>
            <consortium name="Maize Genome Sequencing Project"/>
            <person name="Ware D."/>
        </authorList>
    </citation>
    <scope>NUCLEOTIDE SEQUENCE [LARGE SCALE GENOMIC DNA]</scope>
    <source>
        <tissue evidence="1">Seedling</tissue>
    </source>
</reference>
<gene>
    <name evidence="1" type="ORF">ZEAMMB73_Zm00001d042642</name>
</gene>
<protein>
    <submittedName>
        <fullName evidence="1">RNA-binding (RRM/RBD/RNP motifs) family protein</fullName>
    </submittedName>
</protein>
<proteinExistence type="predicted"/>
<dbReference type="AlphaFoldDB" id="A0A1D6N5R0"/>
<organism evidence="1">
    <name type="scientific">Zea mays</name>
    <name type="common">Maize</name>
    <dbReference type="NCBI Taxonomy" id="4577"/>
    <lineage>
        <taxon>Eukaryota</taxon>
        <taxon>Viridiplantae</taxon>
        <taxon>Streptophyta</taxon>
        <taxon>Embryophyta</taxon>
        <taxon>Tracheophyta</taxon>
        <taxon>Spermatophyta</taxon>
        <taxon>Magnoliopsida</taxon>
        <taxon>Liliopsida</taxon>
        <taxon>Poales</taxon>
        <taxon>Poaceae</taxon>
        <taxon>PACMAD clade</taxon>
        <taxon>Panicoideae</taxon>
        <taxon>Andropogonodae</taxon>
        <taxon>Andropogoneae</taxon>
        <taxon>Tripsacinae</taxon>
        <taxon>Zea</taxon>
    </lineage>
</organism>
<name>A0A1D6N5R0_MAIZE</name>
<sequence>MTNRLQMTISRYCSIMYPLQMAITHISGGKREDWRLWFFFHSLS</sequence>
<evidence type="ECO:0000313" key="1">
    <source>
        <dbReference type="EMBL" id="ONM35959.1"/>
    </source>
</evidence>